<evidence type="ECO:0000259" key="1">
    <source>
        <dbReference type="Pfam" id="PF01936"/>
    </source>
</evidence>
<reference evidence="2 3" key="1">
    <citation type="journal article" date="2016" name="Nat. Commun.">
        <title>Thousands of microbial genomes shed light on interconnected biogeochemical processes in an aquifer system.</title>
        <authorList>
            <person name="Anantharaman K."/>
            <person name="Brown C.T."/>
            <person name="Hug L.A."/>
            <person name="Sharon I."/>
            <person name="Castelle C.J."/>
            <person name="Probst A.J."/>
            <person name="Thomas B.C."/>
            <person name="Singh A."/>
            <person name="Wilkins M.J."/>
            <person name="Karaoz U."/>
            <person name="Brodie E.L."/>
            <person name="Williams K.H."/>
            <person name="Hubbard S.S."/>
            <person name="Banfield J.F."/>
        </authorList>
    </citation>
    <scope>NUCLEOTIDE SEQUENCE [LARGE SCALE GENOMIC DNA]</scope>
</reference>
<sequence>MKTILFIDGRNFLDKISSIFELNGQKEVDFSIYNFKGLIDKVLLGVKIDRMIFYFGKLSKHPATIEKSKILIEKQRLLKTNLQSQGFEVIITGRVRGHIERCFKGHETLTFKEKGVDVKISVDMVTLACDKNLKTAIIGSSDSDLQPAMKELKQRNIERIYLGFENNPNKGLTFTTNRTILIRNSEVISFLNKTLI</sequence>
<dbReference type="STRING" id="1802206.A3D35_01550"/>
<evidence type="ECO:0000313" key="3">
    <source>
        <dbReference type="Proteomes" id="UP000176421"/>
    </source>
</evidence>
<dbReference type="AlphaFoldDB" id="A0A1G2HZ67"/>
<accession>A0A1G2HZ67</accession>
<evidence type="ECO:0000313" key="2">
    <source>
        <dbReference type="EMBL" id="OGZ67098.1"/>
    </source>
</evidence>
<gene>
    <name evidence="2" type="ORF">A3D35_01550</name>
</gene>
<proteinExistence type="predicted"/>
<comment type="caution">
    <text evidence="2">The sequence shown here is derived from an EMBL/GenBank/DDBJ whole genome shotgun (WGS) entry which is preliminary data.</text>
</comment>
<protein>
    <recommendedName>
        <fullName evidence="1">NYN domain-containing protein</fullName>
    </recommendedName>
</protein>
<dbReference type="EMBL" id="MHOS01000044">
    <property type="protein sequence ID" value="OGZ67098.1"/>
    <property type="molecule type" value="Genomic_DNA"/>
</dbReference>
<dbReference type="Gene3D" id="3.40.50.1010">
    <property type="entry name" value="5'-nuclease"/>
    <property type="match status" value="1"/>
</dbReference>
<dbReference type="Proteomes" id="UP000176421">
    <property type="component" value="Unassembled WGS sequence"/>
</dbReference>
<dbReference type="InterPro" id="IPR021139">
    <property type="entry name" value="NYN"/>
</dbReference>
<feature type="domain" description="NYN" evidence="1">
    <location>
        <begin position="3"/>
        <end position="171"/>
    </location>
</feature>
<organism evidence="2 3">
    <name type="scientific">Candidatus Staskawiczbacteria bacterium RIFCSPHIGHO2_02_FULL_34_9</name>
    <dbReference type="NCBI Taxonomy" id="1802206"/>
    <lineage>
        <taxon>Bacteria</taxon>
        <taxon>Candidatus Staskawicziibacteriota</taxon>
    </lineage>
</organism>
<dbReference type="Pfam" id="PF01936">
    <property type="entry name" value="NYN"/>
    <property type="match status" value="1"/>
</dbReference>
<name>A0A1G2HZ67_9BACT</name>
<dbReference type="GO" id="GO:0004540">
    <property type="term" value="F:RNA nuclease activity"/>
    <property type="evidence" value="ECO:0007669"/>
    <property type="project" value="InterPro"/>
</dbReference>